<gene>
    <name evidence="5" type="ORF">NADFUDRAFT_47971</name>
</gene>
<evidence type="ECO:0000313" key="5">
    <source>
        <dbReference type="EMBL" id="ODQ63610.1"/>
    </source>
</evidence>
<keyword evidence="6" id="KW-1185">Reference proteome</keyword>
<evidence type="ECO:0000256" key="3">
    <source>
        <dbReference type="SAM" id="MobiDB-lite"/>
    </source>
</evidence>
<dbReference type="GO" id="GO:0004059">
    <property type="term" value="F:aralkylamine N-acetyltransferase activity"/>
    <property type="evidence" value="ECO:0007669"/>
    <property type="project" value="TreeGrafter"/>
</dbReference>
<feature type="compositionally biased region" description="Acidic residues" evidence="3">
    <location>
        <begin position="96"/>
        <end position="120"/>
    </location>
</feature>
<evidence type="ECO:0000313" key="6">
    <source>
        <dbReference type="Proteomes" id="UP000095009"/>
    </source>
</evidence>
<feature type="compositionally biased region" description="Polar residues" evidence="3">
    <location>
        <begin position="121"/>
        <end position="134"/>
    </location>
</feature>
<sequence>MTKELPAHAVIRPLNVNDLAQVLALEQEAFDEGKRATEEKLKYRLKTCPELCFGVFITSYESVVELRRQEKRQLRQAAKLKKQRQLQNSLNGELPTDNDDDEDDDDYNNGNYDDTDDEESTANSSTSDLNSRNGSSYAAMSAFGRGSGFANRMKNIPLPPGKSTIRSERLVGHFIATKTLSFRVTDSAMQVPELDSYGRKLPTSFNEPLGHAEAGRTICLHSLAITQEYRGKNIASILLKECLERFATQSMADRVALLSKDDLVPFYARLGFVDNGLSESKFGNVSWRDLSCSLTNYNDEEDM</sequence>
<evidence type="ECO:0000256" key="2">
    <source>
        <dbReference type="ARBA" id="ARBA00023315"/>
    </source>
</evidence>
<dbReference type="Gene3D" id="3.40.630.30">
    <property type="match status" value="1"/>
</dbReference>
<dbReference type="STRING" id="857566.A0A1E3PE75"/>
<keyword evidence="1 5" id="KW-0808">Transferase</keyword>
<name>A0A1E3PE75_9ASCO</name>
<dbReference type="InterPro" id="IPR000182">
    <property type="entry name" value="GNAT_dom"/>
</dbReference>
<dbReference type="PANTHER" id="PTHR10908:SF0">
    <property type="entry name" value="SEROTONIN N-ACETYLTRANSFERASE"/>
    <property type="match status" value="1"/>
</dbReference>
<feature type="domain" description="N-acetyltransferase" evidence="4">
    <location>
        <begin position="156"/>
        <end position="297"/>
    </location>
</feature>
<dbReference type="PROSITE" id="PS51186">
    <property type="entry name" value="GNAT"/>
    <property type="match status" value="1"/>
</dbReference>
<dbReference type="AlphaFoldDB" id="A0A1E3PE75"/>
<accession>A0A1E3PE75</accession>
<dbReference type="InterPro" id="IPR051635">
    <property type="entry name" value="SNAT-like"/>
</dbReference>
<dbReference type="CDD" id="cd04301">
    <property type="entry name" value="NAT_SF"/>
    <property type="match status" value="1"/>
</dbReference>
<dbReference type="PANTHER" id="PTHR10908">
    <property type="entry name" value="SEROTONIN N-ACETYLTRANSFERASE"/>
    <property type="match status" value="1"/>
</dbReference>
<reference evidence="5 6" key="1">
    <citation type="journal article" date="2016" name="Proc. Natl. Acad. Sci. U.S.A.">
        <title>Comparative genomics of biotechnologically important yeasts.</title>
        <authorList>
            <person name="Riley R."/>
            <person name="Haridas S."/>
            <person name="Wolfe K.H."/>
            <person name="Lopes M.R."/>
            <person name="Hittinger C.T."/>
            <person name="Goeker M."/>
            <person name="Salamov A.A."/>
            <person name="Wisecaver J.H."/>
            <person name="Long T.M."/>
            <person name="Calvey C.H."/>
            <person name="Aerts A.L."/>
            <person name="Barry K.W."/>
            <person name="Choi C."/>
            <person name="Clum A."/>
            <person name="Coughlan A.Y."/>
            <person name="Deshpande S."/>
            <person name="Douglass A.P."/>
            <person name="Hanson S.J."/>
            <person name="Klenk H.-P."/>
            <person name="LaButti K.M."/>
            <person name="Lapidus A."/>
            <person name="Lindquist E.A."/>
            <person name="Lipzen A.M."/>
            <person name="Meier-Kolthoff J.P."/>
            <person name="Ohm R.A."/>
            <person name="Otillar R.P."/>
            <person name="Pangilinan J.L."/>
            <person name="Peng Y."/>
            <person name="Rokas A."/>
            <person name="Rosa C.A."/>
            <person name="Scheuner C."/>
            <person name="Sibirny A.A."/>
            <person name="Slot J.C."/>
            <person name="Stielow J.B."/>
            <person name="Sun H."/>
            <person name="Kurtzman C.P."/>
            <person name="Blackwell M."/>
            <person name="Grigoriev I.V."/>
            <person name="Jeffries T.W."/>
        </authorList>
    </citation>
    <scope>NUCLEOTIDE SEQUENCE [LARGE SCALE GENOMIC DNA]</scope>
    <source>
        <strain evidence="5 6">DSM 6958</strain>
    </source>
</reference>
<proteinExistence type="predicted"/>
<dbReference type="OrthoDB" id="30840at2759"/>
<dbReference type="SUPFAM" id="SSF55729">
    <property type="entry name" value="Acyl-CoA N-acyltransferases (Nat)"/>
    <property type="match status" value="1"/>
</dbReference>
<dbReference type="Pfam" id="PF13673">
    <property type="entry name" value="Acetyltransf_10"/>
    <property type="match status" value="1"/>
</dbReference>
<keyword evidence="2 5" id="KW-0012">Acyltransferase</keyword>
<dbReference type="EMBL" id="KV454414">
    <property type="protein sequence ID" value="ODQ63610.1"/>
    <property type="molecule type" value="Genomic_DNA"/>
</dbReference>
<evidence type="ECO:0000259" key="4">
    <source>
        <dbReference type="PROSITE" id="PS51186"/>
    </source>
</evidence>
<dbReference type="GO" id="GO:0005737">
    <property type="term" value="C:cytoplasm"/>
    <property type="evidence" value="ECO:0007669"/>
    <property type="project" value="TreeGrafter"/>
</dbReference>
<dbReference type="Proteomes" id="UP000095009">
    <property type="component" value="Unassembled WGS sequence"/>
</dbReference>
<dbReference type="InterPro" id="IPR016181">
    <property type="entry name" value="Acyl_CoA_acyltransferase"/>
</dbReference>
<evidence type="ECO:0000256" key="1">
    <source>
        <dbReference type="ARBA" id="ARBA00022679"/>
    </source>
</evidence>
<organism evidence="5 6">
    <name type="scientific">Nadsonia fulvescens var. elongata DSM 6958</name>
    <dbReference type="NCBI Taxonomy" id="857566"/>
    <lineage>
        <taxon>Eukaryota</taxon>
        <taxon>Fungi</taxon>
        <taxon>Dikarya</taxon>
        <taxon>Ascomycota</taxon>
        <taxon>Saccharomycotina</taxon>
        <taxon>Dipodascomycetes</taxon>
        <taxon>Dipodascales</taxon>
        <taxon>Dipodascales incertae sedis</taxon>
        <taxon>Nadsonia</taxon>
    </lineage>
</organism>
<feature type="region of interest" description="Disordered" evidence="3">
    <location>
        <begin position="79"/>
        <end position="134"/>
    </location>
</feature>
<protein>
    <submittedName>
        <fullName evidence="5">Acyl-CoA N-acyltransferase</fullName>
    </submittedName>
</protein>